<proteinExistence type="predicted"/>
<dbReference type="EnsemblPlants" id="Kaladp0903s0001.1.v1.1">
    <property type="protein sequence ID" value="Kaladp0903s0001.1.v1.1.CDS.1"/>
    <property type="gene ID" value="Kaladp0903s0001.v1.1"/>
</dbReference>
<evidence type="ECO:0000313" key="2">
    <source>
        <dbReference type="Proteomes" id="UP000594263"/>
    </source>
</evidence>
<evidence type="ECO:0000313" key="1">
    <source>
        <dbReference type="EnsemblPlants" id="Kaladp0903s0001.1.v1.1.CDS.1"/>
    </source>
</evidence>
<protein>
    <submittedName>
        <fullName evidence="1">Uncharacterized protein</fullName>
    </submittedName>
</protein>
<keyword evidence="2" id="KW-1185">Reference proteome</keyword>
<dbReference type="AlphaFoldDB" id="A0A7N0VK98"/>
<accession>A0A7N0VK98</accession>
<dbReference type="Gramene" id="Kaladp0903s0001.1.v1.1">
    <property type="protein sequence ID" value="Kaladp0903s0001.1.v1.1.CDS.1"/>
    <property type="gene ID" value="Kaladp0903s0001.v1.1"/>
</dbReference>
<sequence>MMKQCFIVAHGSRYKLFLLVCFGKIEANVGVPKIPRARNVRMAPDAVIEIQGEPHLKLPQNMNGKINQQTKDLAYLAF</sequence>
<reference evidence="1" key="1">
    <citation type="submission" date="2021-01" db="UniProtKB">
        <authorList>
            <consortium name="EnsemblPlants"/>
        </authorList>
    </citation>
    <scope>IDENTIFICATION</scope>
</reference>
<organism evidence="1 2">
    <name type="scientific">Kalanchoe fedtschenkoi</name>
    <name type="common">Lavender scallops</name>
    <name type="synonym">South American air plant</name>
    <dbReference type="NCBI Taxonomy" id="63787"/>
    <lineage>
        <taxon>Eukaryota</taxon>
        <taxon>Viridiplantae</taxon>
        <taxon>Streptophyta</taxon>
        <taxon>Embryophyta</taxon>
        <taxon>Tracheophyta</taxon>
        <taxon>Spermatophyta</taxon>
        <taxon>Magnoliopsida</taxon>
        <taxon>eudicotyledons</taxon>
        <taxon>Gunneridae</taxon>
        <taxon>Pentapetalae</taxon>
        <taxon>Saxifragales</taxon>
        <taxon>Crassulaceae</taxon>
        <taxon>Kalanchoe</taxon>
    </lineage>
</organism>
<dbReference type="Proteomes" id="UP000594263">
    <property type="component" value="Unplaced"/>
</dbReference>
<name>A0A7N0VK98_KALFE</name>